<sequence length="189" mass="20540">MCSHLCPSYAATCTHQMQPLVPIICSHLCQSNAASCARQMQPLVQSNAATCAHQMQPLVPIKCSLARLKRRLRLLCPLGLSSGFQEPLCPSNAATVPINCSHCAQQTQPLCPSYAATRAYHMQPLVLFKCSHLWPSYAAICARHMQRLVPIKCSHLCPVYAATCAHQMQPGSAVTSLTSPHSRAGGTYR</sequence>
<accession>A0A2G9Q0I0</accession>
<evidence type="ECO:0000313" key="2">
    <source>
        <dbReference type="Proteomes" id="UP000228934"/>
    </source>
</evidence>
<dbReference type="OrthoDB" id="10675407at2759"/>
<gene>
    <name evidence="1" type="ORF">AB205_0115770</name>
</gene>
<keyword evidence="2" id="KW-1185">Reference proteome</keyword>
<protein>
    <submittedName>
        <fullName evidence="1">Uncharacterized protein</fullName>
    </submittedName>
</protein>
<reference evidence="2" key="1">
    <citation type="journal article" date="2017" name="Nat. Commun.">
        <title>The North American bullfrog draft genome provides insight into hormonal regulation of long noncoding RNA.</title>
        <authorList>
            <person name="Hammond S.A."/>
            <person name="Warren R.L."/>
            <person name="Vandervalk B.P."/>
            <person name="Kucuk E."/>
            <person name="Khan H."/>
            <person name="Gibb E.A."/>
            <person name="Pandoh P."/>
            <person name="Kirk H."/>
            <person name="Zhao Y."/>
            <person name="Jones M."/>
            <person name="Mungall A.J."/>
            <person name="Coope R."/>
            <person name="Pleasance S."/>
            <person name="Moore R.A."/>
            <person name="Holt R.A."/>
            <person name="Round J.M."/>
            <person name="Ohora S."/>
            <person name="Walle B.V."/>
            <person name="Veldhoen N."/>
            <person name="Helbing C.C."/>
            <person name="Birol I."/>
        </authorList>
    </citation>
    <scope>NUCLEOTIDE SEQUENCE [LARGE SCALE GENOMIC DNA]</scope>
</reference>
<dbReference type="EMBL" id="KZ370353">
    <property type="protein sequence ID" value="PIO09114.1"/>
    <property type="molecule type" value="Genomic_DNA"/>
</dbReference>
<name>A0A2G9Q0I0_AQUCT</name>
<evidence type="ECO:0000313" key="1">
    <source>
        <dbReference type="EMBL" id="PIO09114.1"/>
    </source>
</evidence>
<organism evidence="1 2">
    <name type="scientific">Aquarana catesbeiana</name>
    <name type="common">American bullfrog</name>
    <name type="synonym">Rana catesbeiana</name>
    <dbReference type="NCBI Taxonomy" id="8400"/>
    <lineage>
        <taxon>Eukaryota</taxon>
        <taxon>Metazoa</taxon>
        <taxon>Chordata</taxon>
        <taxon>Craniata</taxon>
        <taxon>Vertebrata</taxon>
        <taxon>Euteleostomi</taxon>
        <taxon>Amphibia</taxon>
        <taxon>Batrachia</taxon>
        <taxon>Anura</taxon>
        <taxon>Neobatrachia</taxon>
        <taxon>Ranoidea</taxon>
        <taxon>Ranidae</taxon>
        <taxon>Aquarana</taxon>
    </lineage>
</organism>
<dbReference type="AlphaFoldDB" id="A0A2G9Q0I0"/>
<proteinExistence type="predicted"/>
<dbReference type="Proteomes" id="UP000228934">
    <property type="component" value="Unassembled WGS sequence"/>
</dbReference>